<reference evidence="6 7" key="1">
    <citation type="journal article" date="2017" name="Front. Microbiol.">
        <title>Genomic Characterization of Dairy Associated Leuconostoc Species and Diversity of Leuconostocs in Undefined Mixed Mesophilic Starter Cultures.</title>
        <authorList>
            <person name="Frantzen C.A."/>
            <person name="Kot W."/>
            <person name="Pedersen T.B."/>
            <person name="Ardo Y.M."/>
            <person name="Broadbent J.R."/>
            <person name="Neve H."/>
            <person name="Hansen L.H."/>
            <person name="Dal Bello F."/>
            <person name="Ostlie H.M."/>
            <person name="Kleppen H.P."/>
            <person name="Vogensen F.K."/>
            <person name="Holo H."/>
        </authorList>
    </citation>
    <scope>NUCLEOTIDE SEQUENCE [LARGE SCALE GENOMIC DNA]</scope>
    <source>
        <strain evidence="6 7">LMGCF08</strain>
    </source>
</reference>
<gene>
    <name evidence="6" type="ORF">BMR96_06890</name>
</gene>
<keyword evidence="2" id="KW-0812">Transmembrane</keyword>
<dbReference type="PANTHER" id="PTHR20855:SF129">
    <property type="entry name" value="HEMOLYSIN-3 HOMOLOG"/>
    <property type="match status" value="1"/>
</dbReference>
<dbReference type="Pfam" id="PF03006">
    <property type="entry name" value="HlyIII"/>
    <property type="match status" value="1"/>
</dbReference>
<comment type="caution">
    <text evidence="6">The sequence shown here is derived from an EMBL/GenBank/DDBJ whole genome shotgun (WGS) entry which is preliminary data.</text>
</comment>
<dbReference type="RefSeq" id="WP_004911898.1">
    <property type="nucleotide sequence ID" value="NZ_JBDNKJ010000012.1"/>
</dbReference>
<evidence type="ECO:0000256" key="2">
    <source>
        <dbReference type="ARBA" id="ARBA00022692"/>
    </source>
</evidence>
<evidence type="ECO:0000256" key="1">
    <source>
        <dbReference type="ARBA" id="ARBA00004141"/>
    </source>
</evidence>
<dbReference type="EMBL" id="MPLS01000023">
    <property type="protein sequence ID" value="ORI97519.1"/>
    <property type="molecule type" value="Genomic_DNA"/>
</dbReference>
<dbReference type="AlphaFoldDB" id="A0A1X0VD32"/>
<accession>A0A1X0VD32</accession>
<sequence>MQRSKRYLIVYEVLNAVTHGLGFILAVIAGIALLFHVLQRPVSAFELTAIIIYIATVGLFLLASTLFHSLVFTRAAKIFQFFDHAGIYLVILGSYTPYTWLLIKGWVGWSIWGAILAMTIAGFVYDLFFVGRWPWVSVVIYLVMGWLIILAMPILWGVLSHTAFWLLLAGGLTYSAGTIFYLIPKIPMGHVYWHLFVLGGAGLMYASIFISL</sequence>
<protein>
    <submittedName>
        <fullName evidence="6">Hemolysin III</fullName>
    </submittedName>
</protein>
<evidence type="ECO:0000256" key="3">
    <source>
        <dbReference type="ARBA" id="ARBA00022989"/>
    </source>
</evidence>
<keyword evidence="4" id="KW-0472">Membrane</keyword>
<dbReference type="GO" id="GO:0016020">
    <property type="term" value="C:membrane"/>
    <property type="evidence" value="ECO:0007669"/>
    <property type="project" value="UniProtKB-SubCell"/>
</dbReference>
<evidence type="ECO:0000313" key="6">
    <source>
        <dbReference type="EMBL" id="ORI97519.1"/>
    </source>
</evidence>
<feature type="binding site" evidence="5">
    <location>
        <position position="190"/>
    </location>
    <ligand>
        <name>Zn(2+)</name>
        <dbReference type="ChEBI" id="CHEBI:29105"/>
    </ligand>
</feature>
<proteinExistence type="predicted"/>
<keyword evidence="3" id="KW-1133">Transmembrane helix</keyword>
<evidence type="ECO:0000256" key="5">
    <source>
        <dbReference type="PIRSR" id="PIRSR604254-1"/>
    </source>
</evidence>
<evidence type="ECO:0000313" key="7">
    <source>
        <dbReference type="Proteomes" id="UP000192288"/>
    </source>
</evidence>
<dbReference type="eggNOG" id="COG1272">
    <property type="taxonomic scope" value="Bacteria"/>
</dbReference>
<keyword evidence="5" id="KW-0479">Metal-binding</keyword>
<feature type="binding site" evidence="5">
    <location>
        <position position="68"/>
    </location>
    <ligand>
        <name>Zn(2+)</name>
        <dbReference type="ChEBI" id="CHEBI:29105"/>
    </ligand>
</feature>
<keyword evidence="5" id="KW-0862">Zinc</keyword>
<comment type="subcellular location">
    <subcellularLocation>
        <location evidence="1">Membrane</location>
        <topology evidence="1">Multi-pass membrane protein</topology>
    </subcellularLocation>
</comment>
<dbReference type="STRING" id="33968.BMS77_07425"/>
<evidence type="ECO:0000256" key="4">
    <source>
        <dbReference type="ARBA" id="ARBA00023136"/>
    </source>
</evidence>
<dbReference type="PANTHER" id="PTHR20855">
    <property type="entry name" value="ADIPOR/PROGESTIN RECEPTOR-RELATED"/>
    <property type="match status" value="1"/>
</dbReference>
<dbReference type="Proteomes" id="UP000192288">
    <property type="component" value="Unassembled WGS sequence"/>
</dbReference>
<dbReference type="GO" id="GO:0046872">
    <property type="term" value="F:metal ion binding"/>
    <property type="evidence" value="ECO:0007669"/>
    <property type="project" value="UniProtKB-KW"/>
</dbReference>
<feature type="binding site" evidence="5">
    <location>
        <position position="194"/>
    </location>
    <ligand>
        <name>Zn(2+)</name>
        <dbReference type="ChEBI" id="CHEBI:29105"/>
    </ligand>
</feature>
<name>A0A1X0VD32_LEUPS</name>
<organism evidence="6 7">
    <name type="scientific">Leuconostoc pseudomesenteroides</name>
    <dbReference type="NCBI Taxonomy" id="33968"/>
    <lineage>
        <taxon>Bacteria</taxon>
        <taxon>Bacillati</taxon>
        <taxon>Bacillota</taxon>
        <taxon>Bacilli</taxon>
        <taxon>Lactobacillales</taxon>
        <taxon>Lactobacillaceae</taxon>
        <taxon>Leuconostoc</taxon>
    </lineage>
</organism>
<dbReference type="GeneID" id="97231518"/>
<dbReference type="InterPro" id="IPR004254">
    <property type="entry name" value="AdipoR/HlyIII-related"/>
</dbReference>